<comment type="subcellular location">
    <subcellularLocation>
        <location evidence="7">Cytoplasm</location>
    </subcellularLocation>
</comment>
<dbReference type="EMBL" id="BAABAB010000006">
    <property type="protein sequence ID" value="GAA3608984.1"/>
    <property type="molecule type" value="Genomic_DNA"/>
</dbReference>
<keyword evidence="11" id="KW-1185">Reference proteome</keyword>
<dbReference type="Pfam" id="PF09179">
    <property type="entry name" value="TilS"/>
    <property type="match status" value="1"/>
</dbReference>
<dbReference type="Pfam" id="PF01171">
    <property type="entry name" value="ATP_bind_3"/>
    <property type="match status" value="1"/>
</dbReference>
<dbReference type="Gene3D" id="1.20.59.20">
    <property type="match status" value="1"/>
</dbReference>
<keyword evidence="2 7" id="KW-0436">Ligase</keyword>
<evidence type="ECO:0000256" key="3">
    <source>
        <dbReference type="ARBA" id="ARBA00022694"/>
    </source>
</evidence>
<keyword evidence="3 7" id="KW-0819">tRNA processing</keyword>
<keyword evidence="5 7" id="KW-0067">ATP-binding</keyword>
<gene>
    <name evidence="7 10" type="primary">tilS</name>
    <name evidence="10" type="ORF">GCM10022236_08270</name>
</gene>
<comment type="similarity">
    <text evidence="7">Belongs to the tRNA(Ile)-lysidine synthase family.</text>
</comment>
<dbReference type="PANTHER" id="PTHR43033">
    <property type="entry name" value="TRNA(ILE)-LYSIDINE SYNTHASE-RELATED"/>
    <property type="match status" value="1"/>
</dbReference>
<dbReference type="RefSeq" id="WP_344801825.1">
    <property type="nucleotide sequence ID" value="NZ_BAABAB010000006.1"/>
</dbReference>
<name>A0ABP6ZGX4_9ACTN</name>
<accession>A0ABP6ZGX4</accession>
<feature type="binding site" evidence="7">
    <location>
        <begin position="33"/>
        <end position="38"/>
    </location>
    <ligand>
        <name>ATP</name>
        <dbReference type="ChEBI" id="CHEBI:30616"/>
    </ligand>
</feature>
<evidence type="ECO:0000256" key="2">
    <source>
        <dbReference type="ARBA" id="ARBA00022598"/>
    </source>
</evidence>
<evidence type="ECO:0000256" key="1">
    <source>
        <dbReference type="ARBA" id="ARBA00022490"/>
    </source>
</evidence>
<comment type="catalytic activity">
    <reaction evidence="6 7">
        <text>cytidine(34) in tRNA(Ile2) + L-lysine + ATP = lysidine(34) in tRNA(Ile2) + AMP + diphosphate + H(+)</text>
        <dbReference type="Rhea" id="RHEA:43744"/>
        <dbReference type="Rhea" id="RHEA-COMP:10625"/>
        <dbReference type="Rhea" id="RHEA-COMP:10670"/>
        <dbReference type="ChEBI" id="CHEBI:15378"/>
        <dbReference type="ChEBI" id="CHEBI:30616"/>
        <dbReference type="ChEBI" id="CHEBI:32551"/>
        <dbReference type="ChEBI" id="CHEBI:33019"/>
        <dbReference type="ChEBI" id="CHEBI:82748"/>
        <dbReference type="ChEBI" id="CHEBI:83665"/>
        <dbReference type="ChEBI" id="CHEBI:456215"/>
        <dbReference type="EC" id="6.3.4.19"/>
    </reaction>
</comment>
<evidence type="ECO:0000256" key="5">
    <source>
        <dbReference type="ARBA" id="ARBA00022840"/>
    </source>
</evidence>
<dbReference type="HAMAP" id="MF_01161">
    <property type="entry name" value="tRNA_Ile_lys_synt"/>
    <property type="match status" value="1"/>
</dbReference>
<evidence type="ECO:0000256" key="4">
    <source>
        <dbReference type="ARBA" id="ARBA00022741"/>
    </source>
</evidence>
<proteinExistence type="inferred from homology"/>
<dbReference type="InterPro" id="IPR011063">
    <property type="entry name" value="TilS/TtcA_N"/>
</dbReference>
<evidence type="ECO:0000256" key="7">
    <source>
        <dbReference type="HAMAP-Rule" id="MF_01161"/>
    </source>
</evidence>
<dbReference type="EC" id="6.3.4.19" evidence="7"/>
<evidence type="ECO:0000259" key="8">
    <source>
        <dbReference type="Pfam" id="PF01171"/>
    </source>
</evidence>
<dbReference type="NCBIfam" id="TIGR02432">
    <property type="entry name" value="lysidine_TilS_N"/>
    <property type="match status" value="1"/>
</dbReference>
<organism evidence="10 11">
    <name type="scientific">Microlunatus ginsengisoli</name>
    <dbReference type="NCBI Taxonomy" id="363863"/>
    <lineage>
        <taxon>Bacteria</taxon>
        <taxon>Bacillati</taxon>
        <taxon>Actinomycetota</taxon>
        <taxon>Actinomycetes</taxon>
        <taxon>Propionibacteriales</taxon>
        <taxon>Propionibacteriaceae</taxon>
        <taxon>Microlunatus</taxon>
    </lineage>
</organism>
<dbReference type="InterPro" id="IPR014729">
    <property type="entry name" value="Rossmann-like_a/b/a_fold"/>
</dbReference>
<feature type="domain" description="tRNA(Ile)-lysidine synthase substrate-binding" evidence="9">
    <location>
        <begin position="251"/>
        <end position="315"/>
    </location>
</feature>
<dbReference type="SUPFAM" id="SSF52402">
    <property type="entry name" value="Adenine nucleotide alpha hydrolases-like"/>
    <property type="match status" value="1"/>
</dbReference>
<evidence type="ECO:0000259" key="9">
    <source>
        <dbReference type="Pfam" id="PF09179"/>
    </source>
</evidence>
<evidence type="ECO:0000313" key="10">
    <source>
        <dbReference type="EMBL" id="GAA3608984.1"/>
    </source>
</evidence>
<keyword evidence="4 7" id="KW-0547">Nucleotide-binding</keyword>
<comment type="function">
    <text evidence="7">Ligates lysine onto the cytidine present at position 34 of the AUA codon-specific tRNA(Ile) that contains the anticodon CAU, in an ATP-dependent manner. Cytidine is converted to lysidine, thus changing the amino acid specificity of the tRNA from methionine to isoleucine.</text>
</comment>
<reference evidence="11" key="1">
    <citation type="journal article" date="2019" name="Int. J. Syst. Evol. Microbiol.">
        <title>The Global Catalogue of Microorganisms (GCM) 10K type strain sequencing project: providing services to taxonomists for standard genome sequencing and annotation.</title>
        <authorList>
            <consortium name="The Broad Institute Genomics Platform"/>
            <consortium name="The Broad Institute Genome Sequencing Center for Infectious Disease"/>
            <person name="Wu L."/>
            <person name="Ma J."/>
        </authorList>
    </citation>
    <scope>NUCLEOTIDE SEQUENCE [LARGE SCALE GENOMIC DNA]</scope>
    <source>
        <strain evidence="11">JCM 16929</strain>
    </source>
</reference>
<keyword evidence="1 7" id="KW-0963">Cytoplasm</keyword>
<protein>
    <recommendedName>
        <fullName evidence="7">tRNA(Ile)-lysidine synthase</fullName>
        <ecNumber evidence="7">6.3.4.19</ecNumber>
    </recommendedName>
    <alternativeName>
        <fullName evidence="7">tRNA(Ile)-2-lysyl-cytidine synthase</fullName>
    </alternativeName>
    <alternativeName>
        <fullName evidence="7">tRNA(Ile)-lysidine synthetase</fullName>
    </alternativeName>
</protein>
<evidence type="ECO:0000313" key="11">
    <source>
        <dbReference type="Proteomes" id="UP001501490"/>
    </source>
</evidence>
<feature type="domain" description="tRNA(Ile)-lysidine/2-thiocytidine synthase N-terminal" evidence="8">
    <location>
        <begin position="28"/>
        <end position="203"/>
    </location>
</feature>
<comment type="caution">
    <text evidence="10">The sequence shown here is derived from an EMBL/GenBank/DDBJ whole genome shotgun (WGS) entry which is preliminary data.</text>
</comment>
<evidence type="ECO:0000256" key="6">
    <source>
        <dbReference type="ARBA" id="ARBA00048539"/>
    </source>
</evidence>
<dbReference type="PANTHER" id="PTHR43033:SF1">
    <property type="entry name" value="TRNA(ILE)-LYSIDINE SYNTHASE-RELATED"/>
    <property type="match status" value="1"/>
</dbReference>
<dbReference type="InterPro" id="IPR015262">
    <property type="entry name" value="tRNA_Ile_lys_synt_subst-bd"/>
</dbReference>
<dbReference type="SUPFAM" id="SSF82829">
    <property type="entry name" value="MesJ substrate recognition domain-like"/>
    <property type="match status" value="1"/>
</dbReference>
<dbReference type="CDD" id="cd01992">
    <property type="entry name" value="TilS_N"/>
    <property type="match status" value="1"/>
</dbReference>
<dbReference type="InterPro" id="IPR012795">
    <property type="entry name" value="tRNA_Ile_lys_synt_N"/>
</dbReference>
<dbReference type="InterPro" id="IPR012094">
    <property type="entry name" value="tRNA_Ile_lys_synt"/>
</dbReference>
<dbReference type="Proteomes" id="UP001501490">
    <property type="component" value="Unassembled WGS sequence"/>
</dbReference>
<sequence>MARRDLGPARLRLVNALRRCLVAGDRALLVACSGGADSLALADAAVVVGRRRELPVSAVVVDHGLQPGSAAVADRAADLLGGLGVADIGVVRVDVVDAGSGPEAAARSARRTALLAAADAVGATVLLGHTRDDQAETVLLGLARGSGTRSLSGMAVRSGRFLRPFLGIPRSVTVAACAEGGVEPWQDPHNIDPTYVRSRVRHRVLPVLEAELGPGMAEALARTAAQARADADLLDALAREAAGRLVPGDGLDCAGLERLPGPLRRRVLLGWLAECGARDLGQAHIEAVEALVVDWHGQGAVDVPGLAVVRRDGRLRVP</sequence>
<dbReference type="Gene3D" id="3.40.50.620">
    <property type="entry name" value="HUPs"/>
    <property type="match status" value="1"/>
</dbReference>
<comment type="domain">
    <text evidence="7">The N-terminal region contains the highly conserved SGGXDS motif, predicted to be a P-loop motif involved in ATP binding.</text>
</comment>